<keyword evidence="8" id="KW-0966">Cell projection</keyword>
<reference evidence="8 9" key="1">
    <citation type="submission" date="2020-08" db="EMBL/GenBank/DDBJ databases">
        <title>The isolate Caproiciproducens sp. 7D4C2 produces n-caproate at mildly acidic conditions from hexoses: genome and rBOX comparison with related strains and chain-elongating bacteria.</title>
        <authorList>
            <person name="Esquivel-Elizondo S."/>
            <person name="Bagci C."/>
            <person name="Temovska M."/>
            <person name="Jeon B.S."/>
            <person name="Bessarab I."/>
            <person name="Williams R.B.H."/>
            <person name="Huson D.H."/>
            <person name="Angenent L.T."/>
        </authorList>
    </citation>
    <scope>NUCLEOTIDE SEQUENCE [LARGE SCALE GENOMIC DNA]</scope>
    <source>
        <strain evidence="8 9">7D4C2</strain>
    </source>
</reference>
<proteinExistence type="inferred from homology"/>
<dbReference type="Proteomes" id="UP000515909">
    <property type="component" value="Chromosome"/>
</dbReference>
<comment type="function">
    <text evidence="5 6">Structural component of flagellum, the bacterial motility apparatus. Part of the rod structure of flagellar basal body.</text>
</comment>
<dbReference type="GO" id="GO:0071973">
    <property type="term" value="P:bacterial-type flagellum-dependent cell motility"/>
    <property type="evidence" value="ECO:0007669"/>
    <property type="project" value="InterPro"/>
</dbReference>
<keyword evidence="8" id="KW-0969">Cilium</keyword>
<dbReference type="InterPro" id="IPR001444">
    <property type="entry name" value="Flag_bb_rod_N"/>
</dbReference>
<evidence type="ECO:0000313" key="8">
    <source>
        <dbReference type="EMBL" id="QNK42384.1"/>
    </source>
</evidence>
<evidence type="ECO:0000313" key="9">
    <source>
        <dbReference type="Proteomes" id="UP000515909"/>
    </source>
</evidence>
<comment type="subunit">
    <text evidence="6">The basal body constitutes a major portion of the flagellar organelle and consists of a number of rings mounted on a central rod.</text>
</comment>
<evidence type="ECO:0000259" key="7">
    <source>
        <dbReference type="Pfam" id="PF00460"/>
    </source>
</evidence>
<dbReference type="GO" id="GO:0030694">
    <property type="term" value="C:bacterial-type flagellum basal body, rod"/>
    <property type="evidence" value="ECO:0007669"/>
    <property type="project" value="InterPro"/>
</dbReference>
<keyword evidence="8" id="KW-0282">Flagellum</keyword>
<feature type="domain" description="Flagellar basal body rod protein N-terminal" evidence="7">
    <location>
        <begin position="21"/>
        <end position="39"/>
    </location>
</feature>
<keyword evidence="4 6" id="KW-0975">Bacterial flagellum</keyword>
<dbReference type="AlphaFoldDB" id="A0A7G8TFJ3"/>
<evidence type="ECO:0000256" key="1">
    <source>
        <dbReference type="ARBA" id="ARBA00004117"/>
    </source>
</evidence>
<dbReference type="RefSeq" id="WP_187037840.1">
    <property type="nucleotide sequence ID" value="NZ_CP060286.1"/>
</dbReference>
<evidence type="ECO:0000256" key="5">
    <source>
        <dbReference type="ARBA" id="ARBA00024934"/>
    </source>
</evidence>
<dbReference type="EMBL" id="CP060286">
    <property type="protein sequence ID" value="QNK42384.1"/>
    <property type="molecule type" value="Genomic_DNA"/>
</dbReference>
<evidence type="ECO:0000256" key="6">
    <source>
        <dbReference type="PIRNR" id="PIRNR002889"/>
    </source>
</evidence>
<evidence type="ECO:0000256" key="4">
    <source>
        <dbReference type="ARBA" id="ARBA00023143"/>
    </source>
</evidence>
<accession>A0A7G8TFJ3</accession>
<dbReference type="Pfam" id="PF00460">
    <property type="entry name" value="Flg_bb_rod"/>
    <property type="match status" value="1"/>
</dbReference>
<gene>
    <name evidence="8" type="primary">flgB</name>
    <name evidence="8" type="ORF">HCR03_09340</name>
</gene>
<comment type="similarity">
    <text evidence="2 6">Belongs to the flagella basal body rod proteins family.</text>
</comment>
<organism evidence="8 9">
    <name type="scientific">Caproicibacter fermentans</name>
    <dbReference type="NCBI Taxonomy" id="2576756"/>
    <lineage>
        <taxon>Bacteria</taxon>
        <taxon>Bacillati</taxon>
        <taxon>Bacillota</taxon>
        <taxon>Clostridia</taxon>
        <taxon>Eubacteriales</taxon>
        <taxon>Acutalibacteraceae</taxon>
        <taxon>Caproicibacter</taxon>
    </lineage>
</organism>
<dbReference type="InterPro" id="IPR006300">
    <property type="entry name" value="FlgB"/>
</dbReference>
<evidence type="ECO:0000256" key="3">
    <source>
        <dbReference type="ARBA" id="ARBA00014376"/>
    </source>
</evidence>
<protein>
    <recommendedName>
        <fullName evidence="3 6">Flagellar basal body rod protein FlgB</fullName>
    </recommendedName>
</protein>
<name>A0A7G8TFJ3_9FIRM</name>
<dbReference type="PIRSF" id="PIRSF002889">
    <property type="entry name" value="Rod_FlgB"/>
    <property type="match status" value="1"/>
</dbReference>
<sequence>MNWSDSVTTSLLKKDLDGLWARQQAVSDNIANFETPGYKTKSVSFEDQLQNEIAAGGTSDDMVSGIDQVQPETTVAQDEMFRADGNGVDLEQQNVESLRTQMNYYYSLQTIGDVFSRLKTAIGGGT</sequence>
<dbReference type="NCBIfam" id="TIGR01396">
    <property type="entry name" value="FlgB"/>
    <property type="match status" value="1"/>
</dbReference>
<comment type="subcellular location">
    <subcellularLocation>
        <location evidence="1 6">Bacterial flagellum basal body</location>
    </subcellularLocation>
</comment>
<dbReference type="KEGG" id="cfem:HCR03_09340"/>
<evidence type="ECO:0000256" key="2">
    <source>
        <dbReference type="ARBA" id="ARBA00009677"/>
    </source>
</evidence>